<dbReference type="GO" id="GO:0008984">
    <property type="term" value="F:protein-glutamate methylesterase activity"/>
    <property type="evidence" value="ECO:0007669"/>
    <property type="project" value="UniProtKB-EC"/>
</dbReference>
<gene>
    <name evidence="3" type="primary">cheB</name>
    <name evidence="8" type="ORF">ACFPTR_04240</name>
</gene>
<dbReference type="SUPFAM" id="SSF52172">
    <property type="entry name" value="CheY-like"/>
    <property type="match status" value="1"/>
</dbReference>
<dbReference type="InterPro" id="IPR008248">
    <property type="entry name" value="CheB-like"/>
</dbReference>
<accession>A0ABW0U545</accession>
<comment type="function">
    <text evidence="3">Involved in chemotaxis. Part of a chemotaxis signal transduction system that modulates chemotaxis in response to various stimuli. Catalyzes the demethylation of specific methylglutamate residues introduced into the chemoreceptors (methyl-accepting chemotaxis proteins or MCP) by CheR. Also mediates the irreversible deamidation of specific glutamine residues to glutamic acid.</text>
</comment>
<dbReference type="PROSITE" id="PS50122">
    <property type="entry name" value="CHEB"/>
    <property type="match status" value="1"/>
</dbReference>
<name>A0ABW0U545_9BACI</name>
<dbReference type="InterPro" id="IPR011006">
    <property type="entry name" value="CheY-like_superfamily"/>
</dbReference>
<comment type="domain">
    <text evidence="3">Contains a C-terminal catalytic domain, and an N-terminal region which modulates catalytic activity.</text>
</comment>
<dbReference type="EC" id="3.5.1.44" evidence="3"/>
<evidence type="ECO:0000256" key="1">
    <source>
        <dbReference type="ARBA" id="ARBA00022801"/>
    </source>
</evidence>
<proteinExistence type="inferred from homology"/>
<evidence type="ECO:0000256" key="2">
    <source>
        <dbReference type="ARBA" id="ARBA00048267"/>
    </source>
</evidence>
<keyword evidence="3 5" id="KW-0597">Phosphoprotein</keyword>
<dbReference type="PANTHER" id="PTHR42872">
    <property type="entry name" value="PROTEIN-GLUTAMATE METHYLESTERASE/PROTEIN-GLUTAMINE GLUTAMINASE"/>
    <property type="match status" value="1"/>
</dbReference>
<keyword evidence="1 3" id="KW-0378">Hydrolase</keyword>
<dbReference type="EMBL" id="JBHSPF010000018">
    <property type="protein sequence ID" value="MFC5628103.1"/>
    <property type="molecule type" value="Genomic_DNA"/>
</dbReference>
<dbReference type="PANTHER" id="PTHR42872:SF3">
    <property type="entry name" value="PROTEIN-GLUTAMATE METHYLESTERASE_PROTEIN-GLUTAMINE GLUTAMINASE 1"/>
    <property type="match status" value="1"/>
</dbReference>
<dbReference type="PIRSF" id="PIRSF000876">
    <property type="entry name" value="RR_chemtxs_CheB"/>
    <property type="match status" value="1"/>
</dbReference>
<dbReference type="Gene3D" id="3.40.50.2300">
    <property type="match status" value="1"/>
</dbReference>
<evidence type="ECO:0000256" key="3">
    <source>
        <dbReference type="HAMAP-Rule" id="MF_00099"/>
    </source>
</evidence>
<comment type="similarity">
    <text evidence="3">Belongs to the CheB family.</text>
</comment>
<dbReference type="CDD" id="cd16432">
    <property type="entry name" value="CheB_Rec"/>
    <property type="match status" value="1"/>
</dbReference>
<dbReference type="SMART" id="SM00448">
    <property type="entry name" value="REC"/>
    <property type="match status" value="1"/>
</dbReference>
<evidence type="ECO:0000256" key="4">
    <source>
        <dbReference type="PROSITE-ProRule" id="PRU00050"/>
    </source>
</evidence>
<evidence type="ECO:0000259" key="7">
    <source>
        <dbReference type="PROSITE" id="PS50122"/>
    </source>
</evidence>
<organism evidence="8 9">
    <name type="scientific">Aliibacillus thermotolerans</name>
    <dbReference type="NCBI Taxonomy" id="1834418"/>
    <lineage>
        <taxon>Bacteria</taxon>
        <taxon>Bacillati</taxon>
        <taxon>Bacillota</taxon>
        <taxon>Bacilli</taxon>
        <taxon>Bacillales</taxon>
        <taxon>Bacillaceae</taxon>
        <taxon>Aliibacillus</taxon>
    </lineage>
</organism>
<keyword evidence="9" id="KW-1185">Reference proteome</keyword>
<dbReference type="CDD" id="cd17541">
    <property type="entry name" value="REC_CheB-like"/>
    <property type="match status" value="1"/>
</dbReference>
<evidence type="ECO:0000259" key="6">
    <source>
        <dbReference type="PROSITE" id="PS50110"/>
    </source>
</evidence>
<comment type="PTM">
    <text evidence="3">Phosphorylated by CheA. Phosphorylation of the N-terminal regulatory domain activates the methylesterase activity.</text>
</comment>
<feature type="active site" evidence="3 4">
    <location>
        <position position="195"/>
    </location>
</feature>
<sequence length="347" mass="37894">MIEVLVVDDSAFMRKLISDFINSTPGMRVKDTARNGKIAYEKLQKTSFDVVTLDMEMPEMNGLETLKKIMKNCPLPVIIVSSDTQEGAALTVRAMEEGAVDVVAKPSGAISLDLHTVKDELLYKIQAAANATTNREEKENSISKKERMHGERKKTLMNQKKLLAIGTSTGGPKALQAVLPRLKKDFSAPILIVQHMPPGFTRSLAERLNQLSDIAVKEAEHGELVQPGTAYICPGGKQMKAKMIGRSLSVEVLDDPPYNGHAPSVDVLLRSLLSLSDYSIAGLIMTGMGSDGAEGMALLKEKKDSLVLVESKKTAIVYGMPKSVKERLEVDATLDLDEIAPYLNMHF</sequence>
<keyword evidence="3" id="KW-0963">Cytoplasm</keyword>
<dbReference type="Pfam" id="PF01339">
    <property type="entry name" value="CheB_methylest"/>
    <property type="match status" value="1"/>
</dbReference>
<comment type="catalytic activity">
    <reaction evidence="2 3">
        <text>[protein]-L-glutamate 5-O-methyl ester + H2O = L-glutamyl-[protein] + methanol + H(+)</text>
        <dbReference type="Rhea" id="RHEA:23236"/>
        <dbReference type="Rhea" id="RHEA-COMP:10208"/>
        <dbReference type="Rhea" id="RHEA-COMP:10311"/>
        <dbReference type="ChEBI" id="CHEBI:15377"/>
        <dbReference type="ChEBI" id="CHEBI:15378"/>
        <dbReference type="ChEBI" id="CHEBI:17790"/>
        <dbReference type="ChEBI" id="CHEBI:29973"/>
        <dbReference type="ChEBI" id="CHEBI:82795"/>
        <dbReference type="EC" id="3.1.1.61"/>
    </reaction>
</comment>
<evidence type="ECO:0000313" key="8">
    <source>
        <dbReference type="EMBL" id="MFC5628103.1"/>
    </source>
</evidence>
<comment type="subcellular location">
    <subcellularLocation>
        <location evidence="3">Cytoplasm</location>
    </subcellularLocation>
</comment>
<feature type="domain" description="CheB-type methylesterase" evidence="7">
    <location>
        <begin position="156"/>
        <end position="347"/>
    </location>
</feature>
<dbReference type="InterPro" id="IPR001789">
    <property type="entry name" value="Sig_transdc_resp-reg_receiver"/>
</dbReference>
<feature type="domain" description="Response regulatory" evidence="6">
    <location>
        <begin position="3"/>
        <end position="120"/>
    </location>
</feature>
<dbReference type="SUPFAM" id="SSF52738">
    <property type="entry name" value="Methylesterase CheB, C-terminal domain"/>
    <property type="match status" value="1"/>
</dbReference>
<dbReference type="RefSeq" id="WP_270897984.1">
    <property type="nucleotide sequence ID" value="NZ_JBHSPF010000018.1"/>
</dbReference>
<comment type="caution">
    <text evidence="8">The sequence shown here is derived from an EMBL/GenBank/DDBJ whole genome shotgun (WGS) entry which is preliminary data.</text>
</comment>
<dbReference type="EC" id="3.1.1.61" evidence="3"/>
<dbReference type="Pfam" id="PF00072">
    <property type="entry name" value="Response_reg"/>
    <property type="match status" value="1"/>
</dbReference>
<feature type="active site" evidence="3 4">
    <location>
        <position position="168"/>
    </location>
</feature>
<evidence type="ECO:0000313" key="9">
    <source>
        <dbReference type="Proteomes" id="UP001596143"/>
    </source>
</evidence>
<feature type="active site" evidence="3 4">
    <location>
        <position position="291"/>
    </location>
</feature>
<dbReference type="InterPro" id="IPR000673">
    <property type="entry name" value="Sig_transdc_resp-reg_Me-estase"/>
</dbReference>
<evidence type="ECO:0000256" key="5">
    <source>
        <dbReference type="PROSITE-ProRule" id="PRU00169"/>
    </source>
</evidence>
<keyword evidence="3 4" id="KW-0145">Chemotaxis</keyword>
<dbReference type="HAMAP" id="MF_00099">
    <property type="entry name" value="CheB_chemtxs"/>
    <property type="match status" value="1"/>
</dbReference>
<feature type="modified residue" description="4-aspartylphosphate" evidence="3 5">
    <location>
        <position position="54"/>
    </location>
</feature>
<dbReference type="Gene3D" id="3.40.50.180">
    <property type="entry name" value="Methylesterase CheB, C-terminal domain"/>
    <property type="match status" value="1"/>
</dbReference>
<protein>
    <recommendedName>
        <fullName evidence="3">Protein-glutamate methylesterase/protein-glutamine glutaminase</fullName>
        <ecNumber evidence="3">3.1.1.61</ecNumber>
        <ecNumber evidence="3">3.5.1.44</ecNumber>
    </recommendedName>
</protein>
<reference evidence="9" key="1">
    <citation type="journal article" date="2019" name="Int. J. Syst. Evol. Microbiol.">
        <title>The Global Catalogue of Microorganisms (GCM) 10K type strain sequencing project: providing services to taxonomists for standard genome sequencing and annotation.</title>
        <authorList>
            <consortium name="The Broad Institute Genomics Platform"/>
            <consortium name="The Broad Institute Genome Sequencing Center for Infectious Disease"/>
            <person name="Wu L."/>
            <person name="Ma J."/>
        </authorList>
    </citation>
    <scope>NUCLEOTIDE SEQUENCE [LARGE SCALE GENOMIC DNA]</scope>
    <source>
        <strain evidence="9">CGMCC 1.15790</strain>
    </source>
</reference>
<dbReference type="InterPro" id="IPR035909">
    <property type="entry name" value="CheB_C"/>
</dbReference>
<dbReference type="Proteomes" id="UP001596143">
    <property type="component" value="Unassembled WGS sequence"/>
</dbReference>
<comment type="catalytic activity">
    <reaction evidence="3">
        <text>L-glutaminyl-[protein] + H2O = L-glutamyl-[protein] + NH4(+)</text>
        <dbReference type="Rhea" id="RHEA:16441"/>
        <dbReference type="Rhea" id="RHEA-COMP:10207"/>
        <dbReference type="Rhea" id="RHEA-COMP:10208"/>
        <dbReference type="ChEBI" id="CHEBI:15377"/>
        <dbReference type="ChEBI" id="CHEBI:28938"/>
        <dbReference type="ChEBI" id="CHEBI:29973"/>
        <dbReference type="ChEBI" id="CHEBI:30011"/>
        <dbReference type="EC" id="3.5.1.44"/>
    </reaction>
</comment>
<dbReference type="PROSITE" id="PS50110">
    <property type="entry name" value="RESPONSE_REGULATORY"/>
    <property type="match status" value="1"/>
</dbReference>
<dbReference type="NCBIfam" id="NF001965">
    <property type="entry name" value="PRK00742.1"/>
    <property type="match status" value="1"/>
</dbReference>